<dbReference type="InterPro" id="IPR011009">
    <property type="entry name" value="Kinase-like_dom_sf"/>
</dbReference>
<dbReference type="PROSITE" id="PS50011">
    <property type="entry name" value="PROTEIN_KINASE_DOM"/>
    <property type="match status" value="1"/>
</dbReference>
<evidence type="ECO:0000259" key="6">
    <source>
        <dbReference type="PROSITE" id="PS50011"/>
    </source>
</evidence>
<keyword evidence="3 7" id="KW-0418">Kinase</keyword>
<keyword evidence="2 5" id="KW-0547">Nucleotide-binding</keyword>
<dbReference type="AlphaFoldDB" id="A0A926XVF2"/>
<dbReference type="RefSeq" id="WP_190886309.1">
    <property type="nucleotide sequence ID" value="NZ_JACWZY010000004.1"/>
</dbReference>
<dbReference type="Proteomes" id="UP000598820">
    <property type="component" value="Unassembled WGS sequence"/>
</dbReference>
<dbReference type="EMBL" id="JACWZY010000004">
    <property type="protein sequence ID" value="MBD2700456.1"/>
    <property type="molecule type" value="Genomic_DNA"/>
</dbReference>
<dbReference type="SMART" id="SM00220">
    <property type="entry name" value="S_TKc"/>
    <property type="match status" value="1"/>
</dbReference>
<reference evidence="7" key="1">
    <citation type="submission" date="2020-09" db="EMBL/GenBank/DDBJ databases">
        <authorList>
            <person name="Kim M.K."/>
        </authorList>
    </citation>
    <scope>NUCLEOTIDE SEQUENCE</scope>
    <source>
        <strain evidence="7">BT702</strain>
    </source>
</reference>
<dbReference type="PANTHER" id="PTHR43289:SF6">
    <property type="entry name" value="SERINE_THREONINE-PROTEIN KINASE NEKL-3"/>
    <property type="match status" value="1"/>
</dbReference>
<dbReference type="InterPro" id="IPR000719">
    <property type="entry name" value="Prot_kinase_dom"/>
</dbReference>
<protein>
    <submittedName>
        <fullName evidence="7">Serine/threonine protein kinase</fullName>
    </submittedName>
</protein>
<comment type="caution">
    <text evidence="7">The sequence shown here is derived from an EMBL/GenBank/DDBJ whole genome shotgun (WGS) entry which is preliminary data.</text>
</comment>
<feature type="binding site" evidence="5">
    <location>
        <position position="44"/>
    </location>
    <ligand>
        <name>ATP</name>
        <dbReference type="ChEBI" id="CHEBI:30616"/>
    </ligand>
</feature>
<dbReference type="FunFam" id="1.10.510.10:FF:000571">
    <property type="entry name" value="Maternal embryonic leucine zipper kinase"/>
    <property type="match status" value="1"/>
</dbReference>
<keyword evidence="1" id="KW-0808">Transferase</keyword>
<keyword evidence="7" id="KW-0723">Serine/threonine-protein kinase</keyword>
<evidence type="ECO:0000256" key="2">
    <source>
        <dbReference type="ARBA" id="ARBA00022741"/>
    </source>
</evidence>
<dbReference type="PROSITE" id="PS00107">
    <property type="entry name" value="PROTEIN_KINASE_ATP"/>
    <property type="match status" value="1"/>
</dbReference>
<organism evidence="7 8">
    <name type="scientific">Spirosoma profusum</name>
    <dbReference type="NCBI Taxonomy" id="2771354"/>
    <lineage>
        <taxon>Bacteria</taxon>
        <taxon>Pseudomonadati</taxon>
        <taxon>Bacteroidota</taxon>
        <taxon>Cytophagia</taxon>
        <taxon>Cytophagales</taxon>
        <taxon>Cytophagaceae</taxon>
        <taxon>Spirosoma</taxon>
    </lineage>
</organism>
<proteinExistence type="predicted"/>
<dbReference type="CDD" id="cd14014">
    <property type="entry name" value="STKc_PknB_like"/>
    <property type="match status" value="1"/>
</dbReference>
<keyword evidence="8" id="KW-1185">Reference proteome</keyword>
<name>A0A926XVF2_9BACT</name>
<dbReference type="GO" id="GO:0005524">
    <property type="term" value="F:ATP binding"/>
    <property type="evidence" value="ECO:0007669"/>
    <property type="project" value="UniProtKB-UniRule"/>
</dbReference>
<evidence type="ECO:0000256" key="1">
    <source>
        <dbReference type="ARBA" id="ARBA00022679"/>
    </source>
</evidence>
<evidence type="ECO:0000256" key="4">
    <source>
        <dbReference type="ARBA" id="ARBA00022840"/>
    </source>
</evidence>
<dbReference type="InterPro" id="IPR017441">
    <property type="entry name" value="Protein_kinase_ATP_BS"/>
</dbReference>
<evidence type="ECO:0000313" key="7">
    <source>
        <dbReference type="EMBL" id="MBD2700456.1"/>
    </source>
</evidence>
<dbReference type="GO" id="GO:0004674">
    <property type="term" value="F:protein serine/threonine kinase activity"/>
    <property type="evidence" value="ECO:0007669"/>
    <property type="project" value="UniProtKB-KW"/>
</dbReference>
<keyword evidence="4 5" id="KW-0067">ATP-binding</keyword>
<dbReference type="Gene3D" id="1.10.510.10">
    <property type="entry name" value="Transferase(Phosphotransferase) domain 1"/>
    <property type="match status" value="1"/>
</dbReference>
<feature type="domain" description="Protein kinase" evidence="6">
    <location>
        <begin position="15"/>
        <end position="274"/>
    </location>
</feature>
<evidence type="ECO:0000313" key="8">
    <source>
        <dbReference type="Proteomes" id="UP000598820"/>
    </source>
</evidence>
<evidence type="ECO:0000256" key="5">
    <source>
        <dbReference type="PROSITE-ProRule" id="PRU10141"/>
    </source>
</evidence>
<dbReference type="SUPFAM" id="SSF56112">
    <property type="entry name" value="Protein kinase-like (PK-like)"/>
    <property type="match status" value="1"/>
</dbReference>
<gene>
    <name evidence="7" type="ORF">IC229_07410</name>
</gene>
<sequence>MSPSHPLLYRVVAGYRLTDYVGAGGMGEVFKATHLETGRLAAVKVLYRPEFTARFRNEASVQASVSHPNIAALYEFNLLDERPALVIEWVEGQSLDEVIRRRDRLSNDEATRIIKQLANAMAHLHQMGIIHRDLKPSNIRIQPNGQVKLVDFGIAKGRFTPQLTKVGHAVGTTEFMAPEQFRGQVDAKSDVWALGVLLYEMTTGHLPFDAANPLLLRHQIERGQFTRPQMLNPALSQELATLISSCLNANPIKRPAAADMTALLGKPADSQQLVQNAFALFAIPLSELSDSIHTFRYWLVGLVLGIGLLTFLANQGTADSKNDTKEDVTTGTPVAQFEQIQVEVLNADYDIELVSPDGTVQTKEPFMVKRTPGEALPITIRHQGVEQQFTIDPEVQNLYQCYFDR</sequence>
<accession>A0A926XVF2</accession>
<dbReference type="Pfam" id="PF00069">
    <property type="entry name" value="Pkinase"/>
    <property type="match status" value="1"/>
</dbReference>
<evidence type="ECO:0000256" key="3">
    <source>
        <dbReference type="ARBA" id="ARBA00022777"/>
    </source>
</evidence>
<dbReference type="PANTHER" id="PTHR43289">
    <property type="entry name" value="MITOGEN-ACTIVATED PROTEIN KINASE KINASE KINASE 20-RELATED"/>
    <property type="match status" value="1"/>
</dbReference>